<dbReference type="Proteomes" id="UP001634394">
    <property type="component" value="Unassembled WGS sequence"/>
</dbReference>
<name>A0ABD3TJ24_SINWO</name>
<sequence>MIHCLNPLEHSIARVRSYSVMAAEKYNLVLMQNMATSQNKKKAKRPTSWSAGMTCLTGVQAMNFERGFSVQNAILVQLLKRNNFSLKSLHEKLLVSYEAKHPDFEKQEFAKESCIKFQEIFLGKNSF</sequence>
<accession>A0ABD3TJ24</accession>
<gene>
    <name evidence="1" type="ORF">ACJMK2_022431</name>
</gene>
<dbReference type="EMBL" id="JBJQND010000018">
    <property type="protein sequence ID" value="KAL3837044.1"/>
    <property type="molecule type" value="Genomic_DNA"/>
</dbReference>
<evidence type="ECO:0000313" key="1">
    <source>
        <dbReference type="EMBL" id="KAL3837044.1"/>
    </source>
</evidence>
<reference evidence="1 2" key="1">
    <citation type="submission" date="2024-11" db="EMBL/GenBank/DDBJ databases">
        <title>Chromosome-level genome assembly of the freshwater bivalve Anodonta woodiana.</title>
        <authorList>
            <person name="Chen X."/>
        </authorList>
    </citation>
    <scope>NUCLEOTIDE SEQUENCE [LARGE SCALE GENOMIC DNA]</scope>
    <source>
        <strain evidence="1">MN2024</strain>
        <tissue evidence="1">Gills</tissue>
    </source>
</reference>
<evidence type="ECO:0000313" key="2">
    <source>
        <dbReference type="Proteomes" id="UP001634394"/>
    </source>
</evidence>
<comment type="caution">
    <text evidence="1">The sequence shown here is derived from an EMBL/GenBank/DDBJ whole genome shotgun (WGS) entry which is preliminary data.</text>
</comment>
<keyword evidence="2" id="KW-1185">Reference proteome</keyword>
<organism evidence="1 2">
    <name type="scientific">Sinanodonta woodiana</name>
    <name type="common">Chinese pond mussel</name>
    <name type="synonym">Anodonta woodiana</name>
    <dbReference type="NCBI Taxonomy" id="1069815"/>
    <lineage>
        <taxon>Eukaryota</taxon>
        <taxon>Metazoa</taxon>
        <taxon>Spiralia</taxon>
        <taxon>Lophotrochozoa</taxon>
        <taxon>Mollusca</taxon>
        <taxon>Bivalvia</taxon>
        <taxon>Autobranchia</taxon>
        <taxon>Heteroconchia</taxon>
        <taxon>Palaeoheterodonta</taxon>
        <taxon>Unionida</taxon>
        <taxon>Unionoidea</taxon>
        <taxon>Unionidae</taxon>
        <taxon>Unioninae</taxon>
        <taxon>Sinanodonta</taxon>
    </lineage>
</organism>
<dbReference type="AlphaFoldDB" id="A0ABD3TJ24"/>
<proteinExistence type="predicted"/>
<protein>
    <submittedName>
        <fullName evidence="1">Uncharacterized protein</fullName>
    </submittedName>
</protein>